<dbReference type="Pfam" id="PF10150">
    <property type="entry name" value="RNase_E_G"/>
    <property type="match status" value="1"/>
</dbReference>
<dbReference type="NCBIfam" id="TIGR00757">
    <property type="entry name" value="RNaseEG"/>
    <property type="match status" value="1"/>
</dbReference>
<dbReference type="OrthoDB" id="9804278at2"/>
<dbReference type="GO" id="GO:0046872">
    <property type="term" value="F:metal ion binding"/>
    <property type="evidence" value="ECO:0007669"/>
    <property type="project" value="UniProtKB-KW"/>
</dbReference>
<feature type="compositionally biased region" description="Acidic residues" evidence="6">
    <location>
        <begin position="720"/>
        <end position="730"/>
    </location>
</feature>
<feature type="domain" description="S1 motif" evidence="7">
    <location>
        <begin position="35"/>
        <end position="117"/>
    </location>
</feature>
<accession>A0A1J1LJ65</accession>
<protein>
    <submittedName>
        <fullName evidence="8">Ribonuclease E homolog</fullName>
        <ecNumber evidence="8">3.1.26.12</ecNumber>
    </submittedName>
</protein>
<feature type="region of interest" description="Disordered" evidence="6">
    <location>
        <begin position="701"/>
        <end position="753"/>
    </location>
</feature>
<dbReference type="STRING" id="671072.PL9214490098"/>
<evidence type="ECO:0000256" key="2">
    <source>
        <dbReference type="ARBA" id="ARBA00022723"/>
    </source>
</evidence>
<feature type="region of interest" description="Disordered" evidence="6">
    <location>
        <begin position="485"/>
        <end position="534"/>
    </location>
</feature>
<evidence type="ECO:0000313" key="8">
    <source>
        <dbReference type="EMBL" id="CUR32551.1"/>
    </source>
</evidence>
<keyword evidence="9" id="KW-1185">Reference proteome</keyword>
<feature type="region of interest" description="Disordered" evidence="6">
    <location>
        <begin position="432"/>
        <end position="463"/>
    </location>
</feature>
<dbReference type="PANTHER" id="PTHR30001">
    <property type="entry name" value="RIBONUCLEASE"/>
    <property type="match status" value="1"/>
</dbReference>
<comment type="cofactor">
    <cofactor evidence="1">
        <name>Mg(2+)</name>
        <dbReference type="ChEBI" id="CHEBI:18420"/>
    </cofactor>
</comment>
<evidence type="ECO:0000313" key="9">
    <source>
        <dbReference type="Proteomes" id="UP000184315"/>
    </source>
</evidence>
<dbReference type="GO" id="GO:0005737">
    <property type="term" value="C:cytoplasm"/>
    <property type="evidence" value="ECO:0007669"/>
    <property type="project" value="TreeGrafter"/>
</dbReference>
<feature type="compositionally biased region" description="Basic and acidic residues" evidence="6">
    <location>
        <begin position="731"/>
        <end position="741"/>
    </location>
</feature>
<dbReference type="InterPro" id="IPR003029">
    <property type="entry name" value="S1_domain"/>
</dbReference>
<evidence type="ECO:0000256" key="1">
    <source>
        <dbReference type="ARBA" id="ARBA00001946"/>
    </source>
</evidence>
<keyword evidence="2" id="KW-0479">Metal-binding</keyword>
<dbReference type="PANTHER" id="PTHR30001:SF0">
    <property type="entry name" value="RIBONUCLEASE G"/>
    <property type="match status" value="1"/>
</dbReference>
<dbReference type="PROSITE" id="PS50126">
    <property type="entry name" value="S1"/>
    <property type="match status" value="1"/>
</dbReference>
<dbReference type="SUPFAM" id="SSF50249">
    <property type="entry name" value="Nucleic acid-binding proteins"/>
    <property type="match status" value="1"/>
</dbReference>
<feature type="compositionally biased region" description="Basic residues" evidence="6">
    <location>
        <begin position="742"/>
        <end position="753"/>
    </location>
</feature>
<gene>
    <name evidence="8" type="primary">rne</name>
    <name evidence="8" type="ORF">PL9214490098</name>
</gene>
<evidence type="ECO:0000259" key="7">
    <source>
        <dbReference type="PROSITE" id="PS50126"/>
    </source>
</evidence>
<dbReference type="GO" id="GO:0003723">
    <property type="term" value="F:RNA binding"/>
    <property type="evidence" value="ECO:0007669"/>
    <property type="project" value="UniProtKB-KW"/>
</dbReference>
<dbReference type="EC" id="3.1.26.12" evidence="8"/>
<dbReference type="CDD" id="cd04453">
    <property type="entry name" value="S1_RNase_E"/>
    <property type="match status" value="1"/>
</dbReference>
<evidence type="ECO:0000256" key="4">
    <source>
        <dbReference type="ARBA" id="ARBA00022842"/>
    </source>
</evidence>
<dbReference type="RefSeq" id="WP_072719283.1">
    <property type="nucleotide sequence ID" value="NZ_LN889801.1"/>
</dbReference>
<keyword evidence="5" id="KW-0694">RNA-binding</keyword>
<proteinExistence type="predicted"/>
<dbReference type="AlphaFoldDB" id="A0A1J1LJ65"/>
<keyword evidence="4" id="KW-0460">Magnesium</keyword>
<dbReference type="InterPro" id="IPR019307">
    <property type="entry name" value="RNA-bd_AU-1/RNase_E/G"/>
</dbReference>
<evidence type="ECO:0000256" key="6">
    <source>
        <dbReference type="SAM" id="MobiDB-lite"/>
    </source>
</evidence>
<feature type="compositionally biased region" description="Basic and acidic residues" evidence="6">
    <location>
        <begin position="544"/>
        <end position="555"/>
    </location>
</feature>
<dbReference type="Gene3D" id="2.40.50.140">
    <property type="entry name" value="Nucleic acid-binding proteins"/>
    <property type="match status" value="1"/>
</dbReference>
<feature type="region of interest" description="Disordered" evidence="6">
    <location>
        <begin position="539"/>
        <end position="558"/>
    </location>
</feature>
<evidence type="ECO:0000256" key="5">
    <source>
        <dbReference type="ARBA" id="ARBA00022884"/>
    </source>
</evidence>
<dbReference type="InterPro" id="IPR004659">
    <property type="entry name" value="RNase_E/G"/>
</dbReference>
<dbReference type="GO" id="GO:0008995">
    <property type="term" value="F:ribonuclease E activity"/>
    <property type="evidence" value="ECO:0007669"/>
    <property type="project" value="UniProtKB-EC"/>
</dbReference>
<keyword evidence="3 8" id="KW-0378">Hydrolase</keyword>
<sequence length="753" mass="84865">MSKQIIIAEQQRIAAVFSEDQIQELVVATGNHQVSDIYLGIVENVLPGIDAAFVNIGDPERNGFIHVSDLGPLRLKRTSGSITELLTPQQKVLVQVMKEPTGTKGPRLTGNISLPGRYLVLMPYGRGVNLSRRIRSETERNRLRALAILIKPSGMGLLVRTEAEGMAEDAILEDLESLQKQWEVIQQEAQSSRPPALLNRDNDFIQRVLRDMYSTEVNRIVVDNSPAVKRVKQHLMNWSVGKAPQGVLIDHHRERIPILEYFRVNAAIREALRPRVDLPSGGYIIIEPTEALTVIDVNSGSFTRSATSRETVLWTNCEAATEIARQLRLRNIAGVIIVDFIDMDSRRDQLQVLEHFNKVLKADKARPQIAQLSELGLVELTRKRQGQNIYELFGRTCATCGGLGHTVHLPGEIELEIGEPPAERVVLTNNRIVPPPASSESPERPSLRTPISPYEPTSREEPEVVEFDASNNFQELELLNHPSYQDIGTSNARRRRRRIRDMDSLTRDEETPRTSLRMSPPVQYGESRSDMGGFSEGFSARSGFSERSRPTKSEIIKPPVEPPEVVSVEMTPEEQEMYALMGISPLMLSHQQVKNPRSVIVTVRSPGEAPVSPSTLIDEDYDEPDIPGISIGVTDRIIPERTISERIIPERTISERIIPERSISERIIPERSISERIIPERTISERIIPERSISERIILERETPEVEEPEPTPEFSILETDNEDFSEESSDSDHEPGEPIIRRRRRRSSAVTE</sequence>
<dbReference type="SMART" id="SM00316">
    <property type="entry name" value="S1"/>
    <property type="match status" value="1"/>
</dbReference>
<dbReference type="GO" id="GO:0006364">
    <property type="term" value="P:rRNA processing"/>
    <property type="evidence" value="ECO:0007669"/>
    <property type="project" value="TreeGrafter"/>
</dbReference>
<dbReference type="EMBL" id="CZDF01000154">
    <property type="protein sequence ID" value="CUR32551.1"/>
    <property type="molecule type" value="Genomic_DNA"/>
</dbReference>
<organism evidence="8 9">
    <name type="scientific">Planktothrix tepida PCC 9214</name>
    <dbReference type="NCBI Taxonomy" id="671072"/>
    <lineage>
        <taxon>Bacteria</taxon>
        <taxon>Bacillati</taxon>
        <taxon>Cyanobacteriota</taxon>
        <taxon>Cyanophyceae</taxon>
        <taxon>Oscillatoriophycideae</taxon>
        <taxon>Oscillatoriales</taxon>
        <taxon>Microcoleaceae</taxon>
        <taxon>Planktothrix</taxon>
    </lineage>
</organism>
<evidence type="ECO:0000256" key="3">
    <source>
        <dbReference type="ARBA" id="ARBA00022801"/>
    </source>
</evidence>
<reference evidence="9" key="1">
    <citation type="submission" date="2015-10" db="EMBL/GenBank/DDBJ databases">
        <authorList>
            <person name="Regsiter A."/>
            <person name="william w."/>
        </authorList>
    </citation>
    <scope>NUCLEOTIDE SEQUENCE [LARGE SCALE GENOMIC DNA]</scope>
</reference>
<feature type="compositionally biased region" description="Basic and acidic residues" evidence="6">
    <location>
        <begin position="500"/>
        <end position="512"/>
    </location>
</feature>
<dbReference type="Proteomes" id="UP000184315">
    <property type="component" value="Unassembled WGS sequence"/>
</dbReference>
<dbReference type="InterPro" id="IPR012340">
    <property type="entry name" value="NA-bd_OB-fold"/>
</dbReference>
<name>A0A1J1LJ65_9CYAN</name>